<feature type="repeat" description="ANK" evidence="7">
    <location>
        <begin position="410"/>
        <end position="432"/>
    </location>
</feature>
<name>A0ABD2PS09_9PLAT</name>
<feature type="compositionally biased region" description="Polar residues" evidence="9">
    <location>
        <begin position="172"/>
        <end position="189"/>
    </location>
</feature>
<evidence type="ECO:0000256" key="2">
    <source>
        <dbReference type="ARBA" id="ARBA00022443"/>
    </source>
</evidence>
<dbReference type="GO" id="GO:0006915">
    <property type="term" value="P:apoptotic process"/>
    <property type="evidence" value="ECO:0007669"/>
    <property type="project" value="UniProtKB-KW"/>
</dbReference>
<dbReference type="SUPFAM" id="SSF48403">
    <property type="entry name" value="Ankyrin repeat"/>
    <property type="match status" value="1"/>
</dbReference>
<feature type="region of interest" description="Disordered" evidence="9">
    <location>
        <begin position="172"/>
        <end position="193"/>
    </location>
</feature>
<dbReference type="PANTHER" id="PTHR24131">
    <property type="entry name" value="APOPTOSIS-STIMULATING OF P53 PROTEIN"/>
    <property type="match status" value="1"/>
</dbReference>
<evidence type="ECO:0000259" key="10">
    <source>
        <dbReference type="PROSITE" id="PS50002"/>
    </source>
</evidence>
<feature type="compositionally biased region" description="Polar residues" evidence="9">
    <location>
        <begin position="293"/>
        <end position="303"/>
    </location>
</feature>
<dbReference type="PROSITE" id="PS50088">
    <property type="entry name" value="ANK_REPEAT"/>
    <property type="match status" value="2"/>
</dbReference>
<organism evidence="11 12">
    <name type="scientific">Cichlidogyrus casuarinus</name>
    <dbReference type="NCBI Taxonomy" id="1844966"/>
    <lineage>
        <taxon>Eukaryota</taxon>
        <taxon>Metazoa</taxon>
        <taxon>Spiralia</taxon>
        <taxon>Lophotrochozoa</taxon>
        <taxon>Platyhelminthes</taxon>
        <taxon>Monogenea</taxon>
        <taxon>Monopisthocotylea</taxon>
        <taxon>Dactylogyridea</taxon>
        <taxon>Ancyrocephalidae</taxon>
        <taxon>Cichlidogyrus</taxon>
    </lineage>
</organism>
<evidence type="ECO:0000313" key="11">
    <source>
        <dbReference type="EMBL" id="KAL3310261.1"/>
    </source>
</evidence>
<keyword evidence="2 8" id="KW-0728">SH3 domain</keyword>
<dbReference type="InterPro" id="IPR047163">
    <property type="entry name" value="ASPP1/2"/>
</dbReference>
<feature type="repeat" description="ANK" evidence="7">
    <location>
        <begin position="444"/>
        <end position="476"/>
    </location>
</feature>
<dbReference type="Pfam" id="PF12796">
    <property type="entry name" value="Ank_2"/>
    <property type="match status" value="1"/>
</dbReference>
<evidence type="ECO:0000256" key="5">
    <source>
        <dbReference type="ARBA" id="ARBA00023043"/>
    </source>
</evidence>
<comment type="caution">
    <text evidence="11">The sequence shown here is derived from an EMBL/GenBank/DDBJ whole genome shotgun (WGS) entry which is preliminary data.</text>
</comment>
<feature type="region of interest" description="Disordered" evidence="9">
    <location>
        <begin position="104"/>
        <end position="159"/>
    </location>
</feature>
<dbReference type="SMART" id="SM00326">
    <property type="entry name" value="SH3"/>
    <property type="match status" value="1"/>
</dbReference>
<dbReference type="PRINTS" id="PR01415">
    <property type="entry name" value="ANKYRIN"/>
</dbReference>
<dbReference type="Gene3D" id="1.25.40.20">
    <property type="entry name" value="Ankyrin repeat-containing domain"/>
    <property type="match status" value="1"/>
</dbReference>
<evidence type="ECO:0000256" key="7">
    <source>
        <dbReference type="PROSITE-ProRule" id="PRU00023"/>
    </source>
</evidence>
<evidence type="ECO:0000256" key="8">
    <source>
        <dbReference type="PROSITE-ProRule" id="PRU00192"/>
    </source>
</evidence>
<dbReference type="InterPro" id="IPR001452">
    <property type="entry name" value="SH3_domain"/>
</dbReference>
<evidence type="ECO:0000256" key="3">
    <source>
        <dbReference type="ARBA" id="ARBA00022703"/>
    </source>
</evidence>
<dbReference type="InterPro" id="IPR036770">
    <property type="entry name" value="Ankyrin_rpt-contain_sf"/>
</dbReference>
<dbReference type="Pfam" id="PF00018">
    <property type="entry name" value="SH3_1"/>
    <property type="match status" value="1"/>
</dbReference>
<proteinExistence type="predicted"/>
<accession>A0ABD2PS09</accession>
<dbReference type="PROSITE" id="PS50297">
    <property type="entry name" value="ANK_REP_REGION"/>
    <property type="match status" value="2"/>
</dbReference>
<evidence type="ECO:0000313" key="12">
    <source>
        <dbReference type="Proteomes" id="UP001626550"/>
    </source>
</evidence>
<dbReference type="InterPro" id="IPR036028">
    <property type="entry name" value="SH3-like_dom_sf"/>
</dbReference>
<evidence type="ECO:0000256" key="4">
    <source>
        <dbReference type="ARBA" id="ARBA00022737"/>
    </source>
</evidence>
<keyword evidence="6" id="KW-0539">Nucleus</keyword>
<dbReference type="Proteomes" id="UP001626550">
    <property type="component" value="Unassembled WGS sequence"/>
</dbReference>
<feature type="domain" description="SH3" evidence="10">
    <location>
        <begin position="510"/>
        <end position="581"/>
    </location>
</feature>
<dbReference type="PANTHER" id="PTHR24131:SF10">
    <property type="entry name" value="ANKYRIN-REPEAT, SH3-DOMAIN, AND PROLINE-RICH-REGION CONTAINING PROTEIN, ISOFORM B"/>
    <property type="match status" value="1"/>
</dbReference>
<dbReference type="PROSITE" id="PS50002">
    <property type="entry name" value="SH3"/>
    <property type="match status" value="1"/>
</dbReference>
<comment type="subcellular location">
    <subcellularLocation>
        <location evidence="1">Nucleus</location>
    </subcellularLocation>
</comment>
<protein>
    <recommendedName>
        <fullName evidence="10">SH3 domain-containing protein</fullName>
    </recommendedName>
</protein>
<dbReference type="GO" id="GO:0005634">
    <property type="term" value="C:nucleus"/>
    <property type="evidence" value="ECO:0007669"/>
    <property type="project" value="UniProtKB-SubCell"/>
</dbReference>
<dbReference type="EMBL" id="JBJKFK010003109">
    <property type="protein sequence ID" value="KAL3310261.1"/>
    <property type="molecule type" value="Genomic_DNA"/>
</dbReference>
<sequence length="619" mass="69154">MSIEDEISLQKFRNMRGYAEQYRLVNNRLATEIKNLKKRHEMDSSDSAQLTQKLEQLHQSIYNCERWRDWLDSALKLAAHSPADIHQLSRTCLRRPDLEMGCKQPAFSNERKKAQWQSALNRMVKPPPRSSSRRTTNNTSESSFLLARAGANSPPSSRRSSLMLLLNSGAVQADSNSHNNHGDATSQSKLKPPLRVATRTMINATLIRNGQPRKESVERYKKTAAEQSKVDLAKLAKDNQKEEQLQCQESAVDDESDSSLELEKDVIEMSLKENERVYSKTVIELSPTLDQLPKNTTTESNNAVEVEKTKSPSASTDESIADIYVAPSDVSLRSILRRSIGKDKNSSPVDSALPDTPSSIDATALNVASLNNLVRFHPLALLLDAALEGDVELVKKVAYEVEDVSEPNDEGITALHNAVCAGRLEIAEFLVKEVKADVNAGDTDGWTPLHCAASCANLPLAKLLVEHGAALNARTLSDQETPMEKCDHLVQEDADCEEYLDEEYNKLGTYSDGRVFAVFDRNGSHPCESPIRSDELEFRANDELKVIDKSPEGEADWMLAEHVFTGKKGLVPKTFLSCYPLLKVPKQWHERVNWDQFNGFEIAIEPLESNNNRPETDKD</sequence>
<evidence type="ECO:0000256" key="6">
    <source>
        <dbReference type="ARBA" id="ARBA00023242"/>
    </source>
</evidence>
<dbReference type="InterPro" id="IPR002110">
    <property type="entry name" value="Ankyrin_rpt"/>
</dbReference>
<feature type="region of interest" description="Disordered" evidence="9">
    <location>
        <begin position="291"/>
        <end position="317"/>
    </location>
</feature>
<gene>
    <name evidence="11" type="ORF">Ciccas_011177</name>
</gene>
<dbReference type="AlphaFoldDB" id="A0ABD2PS09"/>
<keyword evidence="3" id="KW-0053">Apoptosis</keyword>
<evidence type="ECO:0000256" key="1">
    <source>
        <dbReference type="ARBA" id="ARBA00004123"/>
    </source>
</evidence>
<evidence type="ECO:0000256" key="9">
    <source>
        <dbReference type="SAM" id="MobiDB-lite"/>
    </source>
</evidence>
<keyword evidence="4" id="KW-0677">Repeat</keyword>
<keyword evidence="12" id="KW-1185">Reference proteome</keyword>
<reference evidence="11 12" key="1">
    <citation type="submission" date="2024-11" db="EMBL/GenBank/DDBJ databases">
        <title>Adaptive evolution of stress response genes in parasites aligns with host niche diversity.</title>
        <authorList>
            <person name="Hahn C."/>
            <person name="Resl P."/>
        </authorList>
    </citation>
    <scope>NUCLEOTIDE SEQUENCE [LARGE SCALE GENOMIC DNA]</scope>
    <source>
        <strain evidence="11">EGGRZ-B1_66</strain>
        <tissue evidence="11">Body</tissue>
    </source>
</reference>
<dbReference type="SUPFAM" id="SSF50044">
    <property type="entry name" value="SH3-domain"/>
    <property type="match status" value="1"/>
</dbReference>
<feature type="compositionally biased region" description="Low complexity" evidence="9">
    <location>
        <begin position="133"/>
        <end position="143"/>
    </location>
</feature>
<keyword evidence="5 7" id="KW-0040">ANK repeat</keyword>
<dbReference type="SMART" id="SM00248">
    <property type="entry name" value="ANK"/>
    <property type="match status" value="2"/>
</dbReference>